<feature type="transmembrane region" description="Helical" evidence="1">
    <location>
        <begin position="64"/>
        <end position="88"/>
    </location>
</feature>
<sequence>MQTHLILNSTQFNSKHKTIDTECGGEGGGVCVYRPVYEDGWTTIQQYSLRRRTATFRVFGQVEFGVVVAVIYFATVWTGYAYCGLTFIHRRFDLLFFFPPHPTYAFVQIHTQTPSRRPHHSMSLLSTIHPSQIITCYRYQTNTPLPLIPSSHYLLSFPLCSLPLCNSTSLHASQTSGTTSIHRIHRTHVSSYYFCCILYGLLL</sequence>
<reference evidence="2 3" key="1">
    <citation type="submission" date="2018-06" db="EMBL/GenBank/DDBJ databases">
        <title>A transcriptomic atlas of mushroom development highlights an independent origin of complex multicellularity.</title>
        <authorList>
            <consortium name="DOE Joint Genome Institute"/>
            <person name="Krizsan K."/>
            <person name="Almasi E."/>
            <person name="Merenyi Z."/>
            <person name="Sahu N."/>
            <person name="Viragh M."/>
            <person name="Koszo T."/>
            <person name="Mondo S."/>
            <person name="Kiss B."/>
            <person name="Balint B."/>
            <person name="Kues U."/>
            <person name="Barry K."/>
            <person name="Hegedus J.C."/>
            <person name="Henrissat B."/>
            <person name="Johnson J."/>
            <person name="Lipzen A."/>
            <person name="Ohm R."/>
            <person name="Nagy I."/>
            <person name="Pangilinan J."/>
            <person name="Yan J."/>
            <person name="Xiong Y."/>
            <person name="Grigoriev I.V."/>
            <person name="Hibbett D.S."/>
            <person name="Nagy L.G."/>
        </authorList>
    </citation>
    <scope>NUCLEOTIDE SEQUENCE [LARGE SCALE GENOMIC DNA]</scope>
    <source>
        <strain evidence="2 3">SZMC22713</strain>
    </source>
</reference>
<evidence type="ECO:0000313" key="3">
    <source>
        <dbReference type="Proteomes" id="UP000294933"/>
    </source>
</evidence>
<evidence type="ECO:0000256" key="1">
    <source>
        <dbReference type="SAM" id="Phobius"/>
    </source>
</evidence>
<keyword evidence="1" id="KW-0812">Transmembrane</keyword>
<keyword evidence="1" id="KW-0472">Membrane</keyword>
<evidence type="ECO:0008006" key="4">
    <source>
        <dbReference type="Google" id="ProtNLM"/>
    </source>
</evidence>
<dbReference type="VEuPathDB" id="FungiDB:BD410DRAFT_206359"/>
<gene>
    <name evidence="2" type="ORF">BD410DRAFT_206359</name>
</gene>
<accession>A0A4Y7Q4E1</accession>
<evidence type="ECO:0000313" key="2">
    <source>
        <dbReference type="EMBL" id="TDL22517.1"/>
    </source>
</evidence>
<keyword evidence="3" id="KW-1185">Reference proteome</keyword>
<organism evidence="2 3">
    <name type="scientific">Rickenella mellea</name>
    <dbReference type="NCBI Taxonomy" id="50990"/>
    <lineage>
        <taxon>Eukaryota</taxon>
        <taxon>Fungi</taxon>
        <taxon>Dikarya</taxon>
        <taxon>Basidiomycota</taxon>
        <taxon>Agaricomycotina</taxon>
        <taxon>Agaricomycetes</taxon>
        <taxon>Hymenochaetales</taxon>
        <taxon>Rickenellaceae</taxon>
        <taxon>Rickenella</taxon>
    </lineage>
</organism>
<proteinExistence type="predicted"/>
<dbReference type="EMBL" id="ML170174">
    <property type="protein sequence ID" value="TDL22517.1"/>
    <property type="molecule type" value="Genomic_DNA"/>
</dbReference>
<dbReference type="AlphaFoldDB" id="A0A4Y7Q4E1"/>
<keyword evidence="1" id="KW-1133">Transmembrane helix</keyword>
<protein>
    <recommendedName>
        <fullName evidence="4">Transmembrane protein</fullName>
    </recommendedName>
</protein>
<name>A0A4Y7Q4E1_9AGAM</name>
<dbReference type="Proteomes" id="UP000294933">
    <property type="component" value="Unassembled WGS sequence"/>
</dbReference>